<dbReference type="Proteomes" id="UP000325030">
    <property type="component" value="Chromosome"/>
</dbReference>
<feature type="transmembrane region" description="Helical" evidence="1">
    <location>
        <begin position="137"/>
        <end position="154"/>
    </location>
</feature>
<dbReference type="STRING" id="1294262.GCA_001316085_02482"/>
<reference evidence="5" key="1">
    <citation type="submission" date="2018-09" db="EMBL/GenBank/DDBJ databases">
        <title>Complete Genome Sequencing of Sulfolobus sp. JCM 16834.</title>
        <authorList>
            <person name="Kato S."/>
            <person name="Itoh T."/>
            <person name="Ohkuma M."/>
        </authorList>
    </citation>
    <scope>NUCLEOTIDE SEQUENCE [LARGE SCALE GENOMIC DNA]</scope>
    <source>
        <strain evidence="5">IC-007</strain>
    </source>
</reference>
<proteinExistence type="predicted"/>
<dbReference type="RefSeq" id="WP_054846471.1">
    <property type="nucleotide sequence ID" value="NZ_AP018929.1"/>
</dbReference>
<evidence type="ECO:0000313" key="2">
    <source>
        <dbReference type="EMBL" id="BBG23730.1"/>
    </source>
</evidence>
<dbReference type="OrthoDB" id="379647at2157"/>
<feature type="transmembrane region" description="Helical" evidence="1">
    <location>
        <begin position="33"/>
        <end position="51"/>
    </location>
</feature>
<accession>A0A510E1W6</accession>
<feature type="transmembrane region" description="Helical" evidence="1">
    <location>
        <begin position="7"/>
        <end position="27"/>
    </location>
</feature>
<accession>A0A510DUJ9</accession>
<evidence type="ECO:0000256" key="1">
    <source>
        <dbReference type="SAM" id="Phobius"/>
    </source>
</evidence>
<dbReference type="KEGG" id="step:IC006_1021"/>
<evidence type="ECO:0000313" key="5">
    <source>
        <dbReference type="Proteomes" id="UP000325030"/>
    </source>
</evidence>
<feature type="transmembrane region" description="Helical" evidence="1">
    <location>
        <begin position="100"/>
        <end position="125"/>
    </location>
</feature>
<reference evidence="3 4" key="2">
    <citation type="journal article" date="2020" name="Int. J. Syst. Evol. Microbiol.">
        <title>Sulfuracidifex tepidarius gen. nov., sp. nov. and transfer of Sulfolobus metallicus Huber and Stetter 1992 to the genus Sulfuracidifex as Sulfuracidifex metallicus comb. nov.</title>
        <authorList>
            <person name="Itoh T."/>
            <person name="Miura T."/>
            <person name="Sakai H.D."/>
            <person name="Kato S."/>
            <person name="Ohkuma M."/>
            <person name="Takashina T."/>
        </authorList>
    </citation>
    <scope>NUCLEOTIDE SEQUENCE</scope>
    <source>
        <strain evidence="2 4">IC-006</strain>
        <strain evidence="3">IC-007</strain>
    </source>
</reference>
<sequence>MFRRINLISLLPVFGLYVSLLTGDLIYLNYVHVMTGVFFAGLVISTSLLKVDFESMRDAVMPLALSSMFVTFASGAIMYNEQGRPTFLTLLHTSLPATQVLIIDSIDVNTFILSITLIVLSVFYLKGMRKLIKLGQTIASLSIVYMIFIMGMLAI</sequence>
<keyword evidence="1" id="KW-0472">Membrane</keyword>
<evidence type="ECO:0000313" key="4">
    <source>
        <dbReference type="Proteomes" id="UP000322983"/>
    </source>
</evidence>
<gene>
    <name evidence="2" type="ORF">IC006_1021</name>
    <name evidence="3" type="ORF">IC007_0995</name>
</gene>
<dbReference type="AlphaFoldDB" id="A0A510E1W6"/>
<keyword evidence="4" id="KW-1185">Reference proteome</keyword>
<feature type="transmembrane region" description="Helical" evidence="1">
    <location>
        <begin position="63"/>
        <end position="80"/>
    </location>
</feature>
<dbReference type="EMBL" id="AP018930">
    <property type="protein sequence ID" value="BBG26484.1"/>
    <property type="molecule type" value="Genomic_DNA"/>
</dbReference>
<dbReference type="Proteomes" id="UP000322983">
    <property type="component" value="Chromosome"/>
</dbReference>
<keyword evidence="1" id="KW-1133">Transmembrane helix</keyword>
<dbReference type="GeneID" id="41717351"/>
<keyword evidence="1" id="KW-0812">Transmembrane</keyword>
<name>A0A510E1W6_9CREN</name>
<protein>
    <submittedName>
        <fullName evidence="3">Uncharacterized protein</fullName>
    </submittedName>
</protein>
<evidence type="ECO:0000313" key="3">
    <source>
        <dbReference type="EMBL" id="BBG26484.1"/>
    </source>
</evidence>
<dbReference type="EMBL" id="AP018929">
    <property type="protein sequence ID" value="BBG23730.1"/>
    <property type="molecule type" value="Genomic_DNA"/>
</dbReference>
<organism evidence="3 5">
    <name type="scientific">Sulfuracidifex tepidarius</name>
    <dbReference type="NCBI Taxonomy" id="1294262"/>
    <lineage>
        <taxon>Archaea</taxon>
        <taxon>Thermoproteota</taxon>
        <taxon>Thermoprotei</taxon>
        <taxon>Sulfolobales</taxon>
        <taxon>Sulfolobaceae</taxon>
        <taxon>Sulfuracidifex</taxon>
    </lineage>
</organism>